<proteinExistence type="inferred from homology"/>
<dbReference type="InterPro" id="IPR001845">
    <property type="entry name" value="HTH_ArsR_DNA-bd_dom"/>
</dbReference>
<keyword evidence="3 6" id="KW-0418">Kinase</keyword>
<evidence type="ECO:0000256" key="3">
    <source>
        <dbReference type="ARBA" id="ARBA00022777"/>
    </source>
</evidence>
<dbReference type="GO" id="GO:0004674">
    <property type="term" value="F:protein serine/threonine kinase activity"/>
    <property type="evidence" value="ECO:0007669"/>
    <property type="project" value="TreeGrafter"/>
</dbReference>
<evidence type="ECO:0000313" key="7">
    <source>
        <dbReference type="Proteomes" id="UP000237082"/>
    </source>
</evidence>
<dbReference type="GO" id="GO:0005829">
    <property type="term" value="C:cytosol"/>
    <property type="evidence" value="ECO:0007669"/>
    <property type="project" value="TreeGrafter"/>
</dbReference>
<dbReference type="Proteomes" id="UP000237082">
    <property type="component" value="Unassembled WGS sequence"/>
</dbReference>
<evidence type="ECO:0000259" key="5">
    <source>
        <dbReference type="Pfam" id="PF07804"/>
    </source>
</evidence>
<evidence type="ECO:0000313" key="6">
    <source>
        <dbReference type="EMBL" id="POZ63054.1"/>
    </source>
</evidence>
<dbReference type="CDD" id="cd00090">
    <property type="entry name" value="HTH_ARSR"/>
    <property type="match status" value="1"/>
</dbReference>
<dbReference type="InterPro" id="IPR012893">
    <property type="entry name" value="HipA-like_C"/>
</dbReference>
<name>A0A2S5DJ33_9NEIS</name>
<comment type="similarity">
    <text evidence="1">Belongs to the HipA Ser/Thr kinase family.</text>
</comment>
<evidence type="ECO:0000256" key="2">
    <source>
        <dbReference type="ARBA" id="ARBA00022679"/>
    </source>
</evidence>
<dbReference type="PANTHER" id="PTHR37419">
    <property type="entry name" value="SERINE/THREONINE-PROTEIN KINASE TOXIN HIPA"/>
    <property type="match status" value="1"/>
</dbReference>
<evidence type="ECO:0000259" key="4">
    <source>
        <dbReference type="Pfam" id="PF01022"/>
    </source>
</evidence>
<dbReference type="AlphaFoldDB" id="A0A2S5DJ33"/>
<dbReference type="RefSeq" id="WP_103901500.1">
    <property type="nucleotide sequence ID" value="NZ_PQWB01000017.1"/>
</dbReference>
<sequence length="454" mass="49453">MLVESILSSLRTGPKTAAELCGQLGISQPTLSRRLLDAGTKVIRVGRARATRYFAVRLIGGHAGIPIYRVSQEGRLEDVGELTATWPGFALVRPDGEATHYDGLPWWLNDMRPQGYLGRAWARRLAAQSAGWSADLKDWTDEQVLLALASGEVDMPGNLLIGEEARSRWLTGTHAELISTNDRARYYLHTAKLAESGTLPGSSAGGEQPKFTACVAGREILVKFSASSDNEVSRRWRDLLLAEHIALRFLSAHGFEAAQSEVIDVGTQRFLQVCRFDRNEAGGRRGMVSLHTLDAEFAGLGAGTWPQITAQLLREKSPRSQRPIITPQANETTGRLYAFGTLIGNTDMHAGNLAFYHDGALPLSLAPVYDMLPMGFAPKTGGEMHDALPPFRLPALPAAAIWHEMLQLARAYWQEVMNHPLASPALAAIGARQLGWLNTAAEQIRKAGGEPPQA</sequence>
<organism evidence="6 7">
    <name type="scientific">Chromobacterium alticapitis</name>
    <dbReference type="NCBI Taxonomy" id="2073169"/>
    <lineage>
        <taxon>Bacteria</taxon>
        <taxon>Pseudomonadati</taxon>
        <taxon>Pseudomonadota</taxon>
        <taxon>Betaproteobacteria</taxon>
        <taxon>Neisseriales</taxon>
        <taxon>Chromobacteriaceae</taxon>
        <taxon>Chromobacterium</taxon>
    </lineage>
</organism>
<gene>
    <name evidence="6" type="ORF">C2I19_04400</name>
</gene>
<dbReference type="InterPro" id="IPR052028">
    <property type="entry name" value="HipA_Ser/Thr_kinase"/>
</dbReference>
<dbReference type="InterPro" id="IPR011991">
    <property type="entry name" value="ArsR-like_HTH"/>
</dbReference>
<protein>
    <submittedName>
        <fullName evidence="6">Phosphatidylinositol kinase</fullName>
    </submittedName>
</protein>
<keyword evidence="7" id="KW-1185">Reference proteome</keyword>
<feature type="domain" description="HipA-like C-terminal" evidence="5">
    <location>
        <begin position="202"/>
        <end position="377"/>
    </location>
</feature>
<reference evidence="7" key="1">
    <citation type="submission" date="2018-02" db="EMBL/GenBank/DDBJ databases">
        <authorList>
            <person name="O'Hara-Hanley K."/>
            <person name="Soby S."/>
        </authorList>
    </citation>
    <scope>NUCLEOTIDE SEQUENCE [LARGE SCALE GENOMIC DNA]</scope>
    <source>
        <strain evidence="7">MWU14-2602</strain>
    </source>
</reference>
<comment type="caution">
    <text evidence="6">The sequence shown here is derived from an EMBL/GenBank/DDBJ whole genome shotgun (WGS) entry which is preliminary data.</text>
</comment>
<dbReference type="PANTHER" id="PTHR37419:SF8">
    <property type="entry name" value="TOXIN YJJJ"/>
    <property type="match status" value="1"/>
</dbReference>
<accession>A0A2S5DJ33</accession>
<dbReference type="NCBIfam" id="NF007297">
    <property type="entry name" value="PRK09775.1"/>
    <property type="match status" value="1"/>
</dbReference>
<evidence type="ECO:0000256" key="1">
    <source>
        <dbReference type="ARBA" id="ARBA00010164"/>
    </source>
</evidence>
<keyword evidence="2" id="KW-0808">Transferase</keyword>
<dbReference type="Pfam" id="PF07804">
    <property type="entry name" value="HipA_C"/>
    <property type="match status" value="1"/>
</dbReference>
<dbReference type="OrthoDB" id="8555656at2"/>
<dbReference type="EMBL" id="PQWB01000017">
    <property type="protein sequence ID" value="POZ63054.1"/>
    <property type="molecule type" value="Genomic_DNA"/>
</dbReference>
<dbReference type="Pfam" id="PF01022">
    <property type="entry name" value="HTH_5"/>
    <property type="match status" value="1"/>
</dbReference>
<dbReference type="GO" id="GO:0003700">
    <property type="term" value="F:DNA-binding transcription factor activity"/>
    <property type="evidence" value="ECO:0007669"/>
    <property type="project" value="InterPro"/>
</dbReference>
<feature type="domain" description="HTH arsR-type" evidence="4">
    <location>
        <begin position="6"/>
        <end position="35"/>
    </location>
</feature>